<feature type="transmembrane region" description="Helical" evidence="6">
    <location>
        <begin position="347"/>
        <end position="365"/>
    </location>
</feature>
<feature type="transmembrane region" description="Helical" evidence="6">
    <location>
        <begin position="80"/>
        <end position="96"/>
    </location>
</feature>
<keyword evidence="5 6" id="KW-0472">Membrane</keyword>
<comment type="caution">
    <text evidence="7">The sequence shown here is derived from an EMBL/GenBank/DDBJ whole genome shotgun (WGS) entry which is preliminary data.</text>
</comment>
<dbReference type="AlphaFoldDB" id="A0A932MN01"/>
<evidence type="ECO:0000256" key="1">
    <source>
        <dbReference type="ARBA" id="ARBA00004651"/>
    </source>
</evidence>
<evidence type="ECO:0000313" key="8">
    <source>
        <dbReference type="Proteomes" id="UP000782312"/>
    </source>
</evidence>
<dbReference type="Proteomes" id="UP000782312">
    <property type="component" value="Unassembled WGS sequence"/>
</dbReference>
<dbReference type="GO" id="GO:0005886">
    <property type="term" value="C:plasma membrane"/>
    <property type="evidence" value="ECO:0007669"/>
    <property type="project" value="UniProtKB-SubCell"/>
</dbReference>
<protein>
    <submittedName>
        <fullName evidence="7">Branched-chain amino acid ABC transporter permease</fullName>
    </submittedName>
</protein>
<accession>A0A932MN01</accession>
<evidence type="ECO:0000256" key="6">
    <source>
        <dbReference type="SAM" id="Phobius"/>
    </source>
</evidence>
<comment type="subcellular location">
    <subcellularLocation>
        <location evidence="1">Cell membrane</location>
        <topology evidence="1">Multi-pass membrane protein</topology>
    </subcellularLocation>
</comment>
<organism evidence="7 8">
    <name type="scientific">Tectimicrobiota bacterium</name>
    <dbReference type="NCBI Taxonomy" id="2528274"/>
    <lineage>
        <taxon>Bacteria</taxon>
        <taxon>Pseudomonadati</taxon>
        <taxon>Nitrospinota/Tectimicrobiota group</taxon>
        <taxon>Candidatus Tectimicrobiota</taxon>
    </lineage>
</organism>
<feature type="transmembrane region" description="Helical" evidence="6">
    <location>
        <begin position="131"/>
        <end position="150"/>
    </location>
</feature>
<keyword evidence="2" id="KW-1003">Cell membrane</keyword>
<feature type="transmembrane region" description="Helical" evidence="6">
    <location>
        <begin position="309"/>
        <end position="340"/>
    </location>
</feature>
<evidence type="ECO:0000256" key="2">
    <source>
        <dbReference type="ARBA" id="ARBA00022475"/>
    </source>
</evidence>
<dbReference type="PANTHER" id="PTHR30482:SF10">
    <property type="entry name" value="HIGH-AFFINITY BRANCHED-CHAIN AMINO ACID TRANSPORT PROTEIN BRAE"/>
    <property type="match status" value="1"/>
</dbReference>
<feature type="transmembrane region" description="Helical" evidence="6">
    <location>
        <begin position="227"/>
        <end position="244"/>
    </location>
</feature>
<dbReference type="InterPro" id="IPR043428">
    <property type="entry name" value="LivM-like"/>
</dbReference>
<proteinExistence type="predicted"/>
<evidence type="ECO:0000313" key="7">
    <source>
        <dbReference type="EMBL" id="MBI3128844.1"/>
    </source>
</evidence>
<dbReference type="InterPro" id="IPR001851">
    <property type="entry name" value="ABC_transp_permease"/>
</dbReference>
<dbReference type="PANTHER" id="PTHR30482">
    <property type="entry name" value="HIGH-AFFINITY BRANCHED-CHAIN AMINO ACID TRANSPORT SYSTEM PERMEASE"/>
    <property type="match status" value="1"/>
</dbReference>
<sequence>MRSLAAAPLWGLWFAFLALPFSGLEGSLRIGLACALVVGAARLAGVALRAEAVAPRVAKGRETVAELWESFLRGMRDKRVAPFVLLGIMALPWWLGRYETDVLVVAGIYVMLALGLNVVVGFAGLLDLGYVAFYAVGAYSYALLNTWLGLPFWPALLGGAALSAAFGILLGIPVLRLRGDYLAIVTLGFGEIIRIVLNNWDDVTRGPNGILGIGRPLLGEFRLSQPMHFFYLVLALCLFTIFIVNRLNRSRIGRAWAAMREDESAAECMGVDLVHAKLTAFAFGASWAGLAGVVFAAKQTFVSPESFSFFESVIILCMVVLGGMGSVPGVILGALILIILPEMLREITFFRPMLLGGALVLMMALRPQGFLEARGLRLAEGALPPEMREKAERTGR</sequence>
<evidence type="ECO:0000256" key="3">
    <source>
        <dbReference type="ARBA" id="ARBA00022692"/>
    </source>
</evidence>
<dbReference type="EMBL" id="JACPUR010000035">
    <property type="protein sequence ID" value="MBI3128844.1"/>
    <property type="molecule type" value="Genomic_DNA"/>
</dbReference>
<evidence type="ECO:0000256" key="4">
    <source>
        <dbReference type="ARBA" id="ARBA00022989"/>
    </source>
</evidence>
<feature type="transmembrane region" description="Helical" evidence="6">
    <location>
        <begin position="102"/>
        <end position="124"/>
    </location>
</feature>
<keyword evidence="3 6" id="KW-0812">Transmembrane</keyword>
<dbReference type="CDD" id="cd06581">
    <property type="entry name" value="TM_PBP1_LivM_like"/>
    <property type="match status" value="1"/>
</dbReference>
<keyword evidence="4 6" id="KW-1133">Transmembrane helix</keyword>
<feature type="transmembrane region" description="Helical" evidence="6">
    <location>
        <begin position="156"/>
        <end position="174"/>
    </location>
</feature>
<dbReference type="GO" id="GO:0015658">
    <property type="term" value="F:branched-chain amino acid transmembrane transporter activity"/>
    <property type="evidence" value="ECO:0007669"/>
    <property type="project" value="InterPro"/>
</dbReference>
<feature type="transmembrane region" description="Helical" evidence="6">
    <location>
        <begin position="181"/>
        <end position="197"/>
    </location>
</feature>
<reference evidence="7" key="1">
    <citation type="submission" date="2020-07" db="EMBL/GenBank/DDBJ databases">
        <title>Huge and variable diversity of episymbiotic CPR bacteria and DPANN archaea in groundwater ecosystems.</title>
        <authorList>
            <person name="He C.Y."/>
            <person name="Keren R."/>
            <person name="Whittaker M."/>
            <person name="Farag I.F."/>
            <person name="Doudna J."/>
            <person name="Cate J.H.D."/>
            <person name="Banfield J.F."/>
        </authorList>
    </citation>
    <scope>NUCLEOTIDE SEQUENCE</scope>
    <source>
        <strain evidence="7">NC_groundwater_763_Ag_S-0.2um_68_21</strain>
    </source>
</reference>
<name>A0A932MN01_UNCTE</name>
<evidence type="ECO:0000256" key="5">
    <source>
        <dbReference type="ARBA" id="ARBA00023136"/>
    </source>
</evidence>
<dbReference type="Pfam" id="PF02653">
    <property type="entry name" value="BPD_transp_2"/>
    <property type="match status" value="1"/>
</dbReference>
<gene>
    <name evidence="7" type="ORF">HYZ11_14660</name>
</gene>
<feature type="transmembrane region" description="Helical" evidence="6">
    <location>
        <begin position="278"/>
        <end position="297"/>
    </location>
</feature>